<feature type="region of interest" description="Disordered" evidence="1">
    <location>
        <begin position="1"/>
        <end position="184"/>
    </location>
</feature>
<evidence type="ECO:0008006" key="4">
    <source>
        <dbReference type="Google" id="ProtNLM"/>
    </source>
</evidence>
<feature type="compositionally biased region" description="Polar residues" evidence="1">
    <location>
        <begin position="116"/>
        <end position="125"/>
    </location>
</feature>
<feature type="compositionally biased region" description="Pro residues" evidence="1">
    <location>
        <begin position="63"/>
        <end position="73"/>
    </location>
</feature>
<feature type="region of interest" description="Disordered" evidence="1">
    <location>
        <begin position="1123"/>
        <end position="1164"/>
    </location>
</feature>
<feature type="compositionally biased region" description="Low complexity" evidence="1">
    <location>
        <begin position="975"/>
        <end position="990"/>
    </location>
</feature>
<sequence>MAPSNMFSYLRPGHGRRSNTNLASSELSSPSAPPKSSPSIHPPEYFSPRFGDPASQASGSPVSPYPPQLPPIPRVASKADRSSMNFAVSSPRPALGQQSGYAAENNYDIDGREALSPSSQMQHRGQLSPAFDDRRPSTRSTASSQPTGLRVPGQSLAHVAEQPAQSQSQWQSQPPPAPSPSLFSASTLSVNYSINSKSQTTLVGGLGDKPSGASKTTPATAPSHKSGKSRLNLRNPMSLLMRRRSGQPLEHLSEEALVSHRSPSIVPPMPDNYDPSIRGRIVHDFSAPRQKRNFSHSNAYGSDQGGSTPGETDRYSPPKIERGHTPVFREHFDDDTSYEASQAAIRAEQLANKDFLARNSMAPPPPPGRSPPPPPPPPPPPKDSPPIPPQPSIPPPPPPGVILTSAPAPPPASSALSPVQEQLSPTDYSSEEIPKKRKSTKTPPSSRSRAASATDPSFVPAGLPAHLTSRSSRFSFQIAGNDSAQEKLLEERHKQKEAEKASKQVRMSTNTLEDEYDEYGMDDFDMDGGYEEEIPMIGDDDGFGGPSMSPGMGTFDFSSLSLSTNNLMSPISMSGDLQTPRDANGNPIGFAVSEDMLKVHLPPPARHVSGSEAPLSDPRGLGLMGVHNGSGFPSSFTPVDSPEDAAPAVIEKPNPKSIDLGDDLYFDDGMIDEQEEIDVVEFDEDVFDDPTHPFFDRKMKPPPTEELLSALSSHPPEIPSETGYEADDDRLARQLNKIEPSLAHKTSTAQERPVLDLSNLNAYHSALADAANRAEAEGRFTRQPSVDQSNSDVDESSSLSNSRPSLIPDDGRFSQETTFPPDDDGFGMGSSFVDDYDYSDYDSALEDDPMIAAANAEALANDYDGFYGQEFGFYAAAQGEASSAYGGFFGPSGLGRSISGRNAVREPNLTPITERSEYSTRNSFISLNHFRDSQQPLQSPGLAQLARISPYGWRDDDPDMSLDSLIKLRKGAFGGSSVSLSSGGSPRNSSPMGAQFMPRSGSPATHRLNEEILDSDNFVPVEDPFDDQDDEALDAVNAVPEDYDDNDEGEAESSRPDSPTLTASDYYAMSSPMPGQNDVPPMPPIQNFPLSSPPQPLTLATNFNVPAPPKSIDTTLSSPVHLPASGSTVPHTHRSSLGLISPVSTTSPVTPGGGNWKGGHSRKGSAADSVTYVKEHDEMGHDRWVLERRRTAESGELELIDRSVVEGGRI</sequence>
<feature type="region of interest" description="Disordered" evidence="1">
    <location>
        <begin position="1040"/>
        <end position="1064"/>
    </location>
</feature>
<feature type="compositionally biased region" description="Basic and acidic residues" evidence="1">
    <location>
        <begin position="311"/>
        <end position="334"/>
    </location>
</feature>
<accession>A0A9P4KBB7</accession>
<protein>
    <recommendedName>
        <fullName evidence="4">AGC-kinase C-terminal domain-containing protein</fullName>
    </recommendedName>
</protein>
<dbReference type="EMBL" id="ML986614">
    <property type="protein sequence ID" value="KAF2264647.1"/>
    <property type="molecule type" value="Genomic_DNA"/>
</dbReference>
<feature type="region of interest" description="Disordered" evidence="1">
    <location>
        <begin position="974"/>
        <end position="1004"/>
    </location>
</feature>
<feature type="compositionally biased region" description="Low complexity" evidence="1">
    <location>
        <begin position="785"/>
        <end position="805"/>
    </location>
</feature>
<feature type="compositionally biased region" description="Low complexity" evidence="1">
    <location>
        <begin position="162"/>
        <end position="172"/>
    </location>
</feature>
<dbReference type="OrthoDB" id="5408302at2759"/>
<feature type="region of interest" description="Disordered" evidence="1">
    <location>
        <begin position="200"/>
        <end position="231"/>
    </location>
</feature>
<proteinExistence type="predicted"/>
<evidence type="ECO:0000256" key="1">
    <source>
        <dbReference type="SAM" id="MobiDB-lite"/>
    </source>
</evidence>
<name>A0A9P4KBB7_9PLEO</name>
<feature type="compositionally biased region" description="Basic and acidic residues" evidence="1">
    <location>
        <begin position="485"/>
        <end position="502"/>
    </location>
</feature>
<feature type="region of interest" description="Disordered" evidence="1">
    <location>
        <begin position="706"/>
        <end position="726"/>
    </location>
</feature>
<feature type="region of interest" description="Disordered" evidence="1">
    <location>
        <begin position="288"/>
        <end position="465"/>
    </location>
</feature>
<feature type="region of interest" description="Disordered" evidence="1">
    <location>
        <begin position="485"/>
        <end position="550"/>
    </location>
</feature>
<feature type="compositionally biased region" description="Acidic residues" evidence="1">
    <location>
        <begin position="512"/>
        <end position="542"/>
    </location>
</feature>
<comment type="caution">
    <text evidence="2">The sequence shown here is derived from an EMBL/GenBank/DDBJ whole genome shotgun (WGS) entry which is preliminary data.</text>
</comment>
<evidence type="ECO:0000313" key="2">
    <source>
        <dbReference type="EMBL" id="KAF2264647.1"/>
    </source>
</evidence>
<feature type="compositionally biased region" description="Polar residues" evidence="1">
    <location>
        <begin position="419"/>
        <end position="428"/>
    </location>
</feature>
<feature type="compositionally biased region" description="Low complexity" evidence="1">
    <location>
        <begin position="441"/>
        <end position="457"/>
    </location>
</feature>
<evidence type="ECO:0000313" key="3">
    <source>
        <dbReference type="Proteomes" id="UP000800093"/>
    </source>
</evidence>
<gene>
    <name evidence="2" type="ORF">CC78DRAFT_533010</name>
</gene>
<dbReference type="Proteomes" id="UP000800093">
    <property type="component" value="Unassembled WGS sequence"/>
</dbReference>
<reference evidence="3" key="1">
    <citation type="journal article" date="2020" name="Stud. Mycol.">
        <title>101 Dothideomycetes genomes: A test case for predicting lifestyles and emergence of pathogens.</title>
        <authorList>
            <person name="Haridas S."/>
            <person name="Albert R."/>
            <person name="Binder M."/>
            <person name="Bloem J."/>
            <person name="LaButti K."/>
            <person name="Salamov A."/>
            <person name="Andreopoulos B."/>
            <person name="Baker S."/>
            <person name="Barry K."/>
            <person name="Bills G."/>
            <person name="Bluhm B."/>
            <person name="Cannon C."/>
            <person name="Castanera R."/>
            <person name="Culley D."/>
            <person name="Daum C."/>
            <person name="Ezra D."/>
            <person name="Gonzalez J."/>
            <person name="Henrissat B."/>
            <person name="Kuo A."/>
            <person name="Liang C."/>
            <person name="Lipzen A."/>
            <person name="Lutzoni F."/>
            <person name="Magnuson J."/>
            <person name="Mondo S."/>
            <person name="Nolan M."/>
            <person name="Ohm R."/>
            <person name="Pangilinan J."/>
            <person name="Park H.-J."/>
            <person name="Ramirez L."/>
            <person name="Alfaro M."/>
            <person name="Sun H."/>
            <person name="Tritt A."/>
            <person name="Yoshinaga Y."/>
            <person name="Zwiers L.-H."/>
            <person name="Turgeon B."/>
            <person name="Goodwin S."/>
            <person name="Spatafora J."/>
            <person name="Crous P."/>
            <person name="Grigoriev I."/>
        </authorList>
    </citation>
    <scope>NUCLEOTIDE SEQUENCE [LARGE SCALE GENOMIC DNA]</scope>
    <source>
        <strain evidence="3">CBS 304.66</strain>
    </source>
</reference>
<organism evidence="2 3">
    <name type="scientific">Lojkania enalia</name>
    <dbReference type="NCBI Taxonomy" id="147567"/>
    <lineage>
        <taxon>Eukaryota</taxon>
        <taxon>Fungi</taxon>
        <taxon>Dikarya</taxon>
        <taxon>Ascomycota</taxon>
        <taxon>Pezizomycotina</taxon>
        <taxon>Dothideomycetes</taxon>
        <taxon>Pleosporomycetidae</taxon>
        <taxon>Pleosporales</taxon>
        <taxon>Pleosporales incertae sedis</taxon>
        <taxon>Lojkania</taxon>
    </lineage>
</organism>
<feature type="compositionally biased region" description="Pro residues" evidence="1">
    <location>
        <begin position="362"/>
        <end position="400"/>
    </location>
</feature>
<feature type="compositionally biased region" description="Acidic residues" evidence="1">
    <location>
        <begin position="1041"/>
        <end position="1051"/>
    </location>
</feature>
<feature type="compositionally biased region" description="Polar residues" evidence="1">
    <location>
        <begin position="138"/>
        <end position="147"/>
    </location>
</feature>
<keyword evidence="3" id="KW-1185">Reference proteome</keyword>
<dbReference type="AlphaFoldDB" id="A0A9P4KBB7"/>
<feature type="region of interest" description="Disordered" evidence="1">
    <location>
        <begin position="774"/>
        <end position="828"/>
    </location>
</feature>